<dbReference type="AlphaFoldDB" id="A0A8X6MD10"/>
<keyword evidence="2" id="KW-1185">Reference proteome</keyword>
<evidence type="ECO:0000313" key="1">
    <source>
        <dbReference type="EMBL" id="GFS42767.1"/>
    </source>
</evidence>
<gene>
    <name evidence="1" type="ORF">NPIL_270851</name>
</gene>
<accession>A0A8X6MD10</accession>
<organism evidence="1 2">
    <name type="scientific">Nephila pilipes</name>
    <name type="common">Giant wood spider</name>
    <name type="synonym">Nephila maculata</name>
    <dbReference type="NCBI Taxonomy" id="299642"/>
    <lineage>
        <taxon>Eukaryota</taxon>
        <taxon>Metazoa</taxon>
        <taxon>Ecdysozoa</taxon>
        <taxon>Arthropoda</taxon>
        <taxon>Chelicerata</taxon>
        <taxon>Arachnida</taxon>
        <taxon>Araneae</taxon>
        <taxon>Araneomorphae</taxon>
        <taxon>Entelegynae</taxon>
        <taxon>Araneoidea</taxon>
        <taxon>Nephilidae</taxon>
        <taxon>Nephila</taxon>
    </lineage>
</organism>
<comment type="caution">
    <text evidence="1">The sequence shown here is derived from an EMBL/GenBank/DDBJ whole genome shotgun (WGS) entry which is preliminary data.</text>
</comment>
<proteinExistence type="predicted"/>
<name>A0A8X6MD10_NEPPI</name>
<evidence type="ECO:0000313" key="2">
    <source>
        <dbReference type="Proteomes" id="UP000887013"/>
    </source>
</evidence>
<reference evidence="1" key="1">
    <citation type="submission" date="2020-08" db="EMBL/GenBank/DDBJ databases">
        <title>Multicomponent nature underlies the extraordinary mechanical properties of spider dragline silk.</title>
        <authorList>
            <person name="Kono N."/>
            <person name="Nakamura H."/>
            <person name="Mori M."/>
            <person name="Yoshida Y."/>
            <person name="Ohtoshi R."/>
            <person name="Malay A.D."/>
            <person name="Moran D.A.P."/>
            <person name="Tomita M."/>
            <person name="Numata K."/>
            <person name="Arakawa K."/>
        </authorList>
    </citation>
    <scope>NUCLEOTIDE SEQUENCE</scope>
</reference>
<dbReference type="EMBL" id="BMAW01044082">
    <property type="protein sequence ID" value="GFS42767.1"/>
    <property type="molecule type" value="Genomic_DNA"/>
</dbReference>
<protein>
    <submittedName>
        <fullName evidence="1">Uncharacterized protein</fullName>
    </submittedName>
</protein>
<dbReference type="Proteomes" id="UP000887013">
    <property type="component" value="Unassembled WGS sequence"/>
</dbReference>
<sequence>MDERGVYEHPWVALKAAFEELRKPNREIHHLTERITSPFGNLKDYRSLTDFYYHNVTDCNLDLDRKVVESSCQGIAPRRFFPDKGGATWYGPKGNVPY</sequence>